<comment type="caution">
    <text evidence="2">The sequence shown here is derived from an EMBL/GenBank/DDBJ whole genome shotgun (WGS) entry which is preliminary data.</text>
</comment>
<evidence type="ECO:0008006" key="4">
    <source>
        <dbReference type="Google" id="ProtNLM"/>
    </source>
</evidence>
<accession>A0ABW3QY90</accession>
<keyword evidence="1" id="KW-0812">Transmembrane</keyword>
<evidence type="ECO:0000256" key="1">
    <source>
        <dbReference type="SAM" id="Phobius"/>
    </source>
</evidence>
<protein>
    <recommendedName>
        <fullName evidence="4">PAP2 superfamily protein</fullName>
    </recommendedName>
</protein>
<feature type="transmembrane region" description="Helical" evidence="1">
    <location>
        <begin position="138"/>
        <end position="160"/>
    </location>
</feature>
<dbReference type="Proteomes" id="UP001597168">
    <property type="component" value="Unassembled WGS sequence"/>
</dbReference>
<dbReference type="RefSeq" id="WP_380725048.1">
    <property type="nucleotide sequence ID" value="NZ_JBHTLK010000115.1"/>
</dbReference>
<feature type="transmembrane region" description="Helical" evidence="1">
    <location>
        <begin position="27"/>
        <end position="44"/>
    </location>
</feature>
<evidence type="ECO:0000313" key="3">
    <source>
        <dbReference type="Proteomes" id="UP001597168"/>
    </source>
</evidence>
<keyword evidence="1" id="KW-1133">Transmembrane helix</keyword>
<feature type="transmembrane region" description="Helical" evidence="1">
    <location>
        <begin position="6"/>
        <end position="22"/>
    </location>
</feature>
<keyword evidence="3" id="KW-1185">Reference proteome</keyword>
<evidence type="ECO:0000313" key="2">
    <source>
        <dbReference type="EMBL" id="MFD1149646.1"/>
    </source>
</evidence>
<reference evidence="3" key="1">
    <citation type="journal article" date="2019" name="Int. J. Syst. Evol. Microbiol.">
        <title>The Global Catalogue of Microorganisms (GCM) 10K type strain sequencing project: providing services to taxonomists for standard genome sequencing and annotation.</title>
        <authorList>
            <consortium name="The Broad Institute Genomics Platform"/>
            <consortium name="The Broad Institute Genome Sequencing Center for Infectious Disease"/>
            <person name="Wu L."/>
            <person name="Ma J."/>
        </authorList>
    </citation>
    <scope>NUCLEOTIDE SEQUENCE [LARGE SCALE GENOMIC DNA]</scope>
    <source>
        <strain evidence="3">CCUG 60214</strain>
    </source>
</reference>
<name>A0ABW3QY90_9PSEU</name>
<organism evidence="2 3">
    <name type="scientific">Saccharothrix hoggarensis</name>
    <dbReference type="NCBI Taxonomy" id="913853"/>
    <lineage>
        <taxon>Bacteria</taxon>
        <taxon>Bacillati</taxon>
        <taxon>Actinomycetota</taxon>
        <taxon>Actinomycetes</taxon>
        <taxon>Pseudonocardiales</taxon>
        <taxon>Pseudonocardiaceae</taxon>
        <taxon>Saccharothrix</taxon>
    </lineage>
</organism>
<gene>
    <name evidence="2" type="ORF">ACFQ3T_21130</name>
</gene>
<proteinExistence type="predicted"/>
<feature type="transmembrane region" description="Helical" evidence="1">
    <location>
        <begin position="100"/>
        <end position="126"/>
    </location>
</feature>
<keyword evidence="1" id="KW-0472">Membrane</keyword>
<feature type="transmembrane region" description="Helical" evidence="1">
    <location>
        <begin position="190"/>
        <end position="206"/>
    </location>
</feature>
<dbReference type="EMBL" id="JBHTLK010000115">
    <property type="protein sequence ID" value="MFD1149646.1"/>
    <property type="molecule type" value="Genomic_DNA"/>
</dbReference>
<sequence length="271" mass="28718">MVEAIRLSAGTVVAIGLLFWAWRVRGVLLGGSALAYLAALWYLHEPVPPAPGVELLSEEQWTALIQSGTPLPAPGQPEFALAAGAVVAHAHAHHVRPWHVLAVVGFAGALWEPMAVVLCLAALVLAGYDLHARRPGAWYPLLLVGVGLWSVDAFDGWWLALDPPESGFTYSTAFESALAISYDHVDYDEVAFAVLVAAGLAVWAWRRRNAVVLLTAAAYLAGSWAVETRSAPWFPEIPTGSLVLAGAAVASATTARGPLVVYGDTRGTEDP</sequence>